<organism evidence="8 9">
    <name type="scientific">Musa acuminata subsp. malaccensis</name>
    <name type="common">Wild banana</name>
    <name type="synonym">Musa malaccensis</name>
    <dbReference type="NCBI Taxonomy" id="214687"/>
    <lineage>
        <taxon>Eukaryota</taxon>
        <taxon>Viridiplantae</taxon>
        <taxon>Streptophyta</taxon>
        <taxon>Embryophyta</taxon>
        <taxon>Tracheophyta</taxon>
        <taxon>Spermatophyta</taxon>
        <taxon>Magnoliopsida</taxon>
        <taxon>Liliopsida</taxon>
        <taxon>Zingiberales</taxon>
        <taxon>Musaceae</taxon>
        <taxon>Musa</taxon>
    </lineage>
</organism>
<protein>
    <recommendedName>
        <fullName evidence="7">EGF-like domain-containing protein</fullName>
    </recommendedName>
</protein>
<dbReference type="InterPro" id="IPR001881">
    <property type="entry name" value="EGF-like_Ca-bd_dom"/>
</dbReference>
<evidence type="ECO:0000256" key="3">
    <source>
        <dbReference type="ARBA" id="ARBA00022729"/>
    </source>
</evidence>
<evidence type="ECO:0000256" key="6">
    <source>
        <dbReference type="SAM" id="SignalP"/>
    </source>
</evidence>
<sequence length="427" mass="47538">MEEAVLVYRLFQLLLLLTGAAASAESRRDGCPTACGDVDIPYPFGIGPNCFRSGFELSCNKTEAGVEKPFFFDFTVIGCDTLAYIGSVQKNNNYWSGCVSMCNDELSLVNGSCSGIGCCQTSIPKGLTYYTVSSSYITTTEFMDMNNRRAPLVVDWAIGNETCEAAIQNRTSYACISANSACLNSTNGPGYLCKCSSGYQGNPYVHDGCQDIDECADKDLYPCHGTCNNTVGSYECWCPPGTHGNPSFNGTCTRNQKLPLAVKTVIERSLIRRSQTWDNILIYCSFQTTRISLCVVKKQEYNIFTFLVFLFSTKMLSLKNTISAQEGRNYKMTYLLEHGGWLLLEEIKGKQGLAFKIFTIQELEQATNRFDNNRVLGRGGYGTVYKGSLEDNHILLGCCLEVEVPMLVYDFTSDHSWRREVLQHTLR</sequence>
<name>A0A804KLJ3_MUSAM</name>
<dbReference type="EnsemblPlants" id="Ma09_t19800.1">
    <property type="protein sequence ID" value="Ma09_p19800.1"/>
    <property type="gene ID" value="Ma09_g19800"/>
</dbReference>
<dbReference type="Gramene" id="Ma09_t19800.1">
    <property type="protein sequence ID" value="Ma09_p19800.1"/>
    <property type="gene ID" value="Ma09_g19800"/>
</dbReference>
<evidence type="ECO:0000259" key="7">
    <source>
        <dbReference type="PROSITE" id="PS50026"/>
    </source>
</evidence>
<dbReference type="AlphaFoldDB" id="A0A804KLJ3"/>
<keyword evidence="9" id="KW-1185">Reference proteome</keyword>
<evidence type="ECO:0000256" key="5">
    <source>
        <dbReference type="PROSITE-ProRule" id="PRU00076"/>
    </source>
</evidence>
<dbReference type="InterPro" id="IPR049883">
    <property type="entry name" value="NOTCH1_EGF-like"/>
</dbReference>
<comment type="caution">
    <text evidence="5">Lacks conserved residue(s) required for the propagation of feature annotation.</text>
</comment>
<dbReference type="SMART" id="SM00179">
    <property type="entry name" value="EGF_CA"/>
    <property type="match status" value="1"/>
</dbReference>
<keyword evidence="2 5" id="KW-0245">EGF-like domain</keyword>
<dbReference type="GO" id="GO:0030247">
    <property type="term" value="F:polysaccharide binding"/>
    <property type="evidence" value="ECO:0007669"/>
    <property type="project" value="InterPro"/>
</dbReference>
<dbReference type="GO" id="GO:0016020">
    <property type="term" value="C:membrane"/>
    <property type="evidence" value="ECO:0007669"/>
    <property type="project" value="UniProtKB-SubCell"/>
</dbReference>
<evidence type="ECO:0000256" key="4">
    <source>
        <dbReference type="ARBA" id="ARBA00023157"/>
    </source>
</evidence>
<dbReference type="CDD" id="cd00054">
    <property type="entry name" value="EGF_CA"/>
    <property type="match status" value="1"/>
</dbReference>
<dbReference type="OMA" id="ISANSAC"/>
<reference evidence="8" key="1">
    <citation type="submission" date="2021-05" db="UniProtKB">
        <authorList>
            <consortium name="EnsemblPlants"/>
        </authorList>
    </citation>
    <scope>IDENTIFICATION</scope>
    <source>
        <strain evidence="8">subsp. malaccensis</strain>
    </source>
</reference>
<accession>A0A804KLJ3</accession>
<dbReference type="GO" id="GO:0005509">
    <property type="term" value="F:calcium ion binding"/>
    <property type="evidence" value="ECO:0007669"/>
    <property type="project" value="InterPro"/>
</dbReference>
<dbReference type="SMART" id="SM00181">
    <property type="entry name" value="EGF"/>
    <property type="match status" value="2"/>
</dbReference>
<evidence type="ECO:0000313" key="8">
    <source>
        <dbReference type="EnsemblPlants" id="Ma09_p19800.1"/>
    </source>
</evidence>
<evidence type="ECO:0000313" key="9">
    <source>
        <dbReference type="Proteomes" id="UP000012960"/>
    </source>
</evidence>
<dbReference type="InterPro" id="IPR018097">
    <property type="entry name" value="EGF_Ca-bd_CS"/>
</dbReference>
<dbReference type="Proteomes" id="UP000012960">
    <property type="component" value="Unplaced"/>
</dbReference>
<dbReference type="PANTHER" id="PTHR33491">
    <property type="entry name" value="OSJNBA0016N04.9 PROTEIN"/>
    <property type="match status" value="1"/>
</dbReference>
<dbReference type="InterPro" id="IPR000742">
    <property type="entry name" value="EGF"/>
</dbReference>
<dbReference type="InterPro" id="IPR000152">
    <property type="entry name" value="EGF-type_Asp/Asn_hydroxyl_site"/>
</dbReference>
<feature type="domain" description="EGF-like" evidence="7">
    <location>
        <begin position="211"/>
        <end position="249"/>
    </location>
</feature>
<dbReference type="InterPro" id="IPR025287">
    <property type="entry name" value="WAK_GUB"/>
</dbReference>
<proteinExistence type="predicted"/>
<dbReference type="Gene3D" id="2.10.25.10">
    <property type="entry name" value="Laminin"/>
    <property type="match status" value="2"/>
</dbReference>
<dbReference type="Pfam" id="PF07645">
    <property type="entry name" value="EGF_CA"/>
    <property type="match status" value="1"/>
</dbReference>
<dbReference type="InParanoid" id="A0A804KLJ3"/>
<dbReference type="PROSITE" id="PS50026">
    <property type="entry name" value="EGF_3"/>
    <property type="match status" value="1"/>
</dbReference>
<evidence type="ECO:0000256" key="2">
    <source>
        <dbReference type="ARBA" id="ARBA00022536"/>
    </source>
</evidence>
<dbReference type="InterPro" id="IPR011009">
    <property type="entry name" value="Kinase-like_dom_sf"/>
</dbReference>
<dbReference type="PROSITE" id="PS00010">
    <property type="entry name" value="ASX_HYDROXYL"/>
    <property type="match status" value="1"/>
</dbReference>
<comment type="subcellular location">
    <subcellularLocation>
        <location evidence="1">Membrane</location>
        <topology evidence="1">Single-pass membrane protein</topology>
    </subcellularLocation>
</comment>
<dbReference type="Pfam" id="PF13947">
    <property type="entry name" value="GUB_WAK_bind"/>
    <property type="match status" value="1"/>
</dbReference>
<dbReference type="Gene3D" id="3.30.200.20">
    <property type="entry name" value="Phosphorylase Kinase, domain 1"/>
    <property type="match status" value="1"/>
</dbReference>
<feature type="chain" id="PRO_5032931917" description="EGF-like domain-containing protein" evidence="6">
    <location>
        <begin position="23"/>
        <end position="427"/>
    </location>
</feature>
<dbReference type="PROSITE" id="PS01187">
    <property type="entry name" value="EGF_CA"/>
    <property type="match status" value="1"/>
</dbReference>
<dbReference type="SUPFAM" id="SSF57196">
    <property type="entry name" value="EGF/Laminin"/>
    <property type="match status" value="1"/>
</dbReference>
<dbReference type="FunFam" id="2.10.25.10:FF:000628">
    <property type="entry name" value="Wall-associated receptor kinase 2"/>
    <property type="match status" value="1"/>
</dbReference>
<evidence type="ECO:0000256" key="1">
    <source>
        <dbReference type="ARBA" id="ARBA00004167"/>
    </source>
</evidence>
<dbReference type="SUPFAM" id="SSF56112">
    <property type="entry name" value="Protein kinase-like (PK-like)"/>
    <property type="match status" value="1"/>
</dbReference>
<keyword evidence="4" id="KW-1015">Disulfide bond</keyword>
<keyword evidence="3 6" id="KW-0732">Signal</keyword>
<feature type="signal peptide" evidence="6">
    <location>
        <begin position="1"/>
        <end position="22"/>
    </location>
</feature>